<sequence>MATQTATVAAAGSTTSGKPKEKKSQEVIAAEFQQLRNQQLNLVNNLNAIELDLKEHKTVIDTLKMVEPSRKCFRLVGGVLVEQTVEVVLPQLELNKTQLEKLIEEGKEQIAKKGIEINQYKDEHNIKIRGQEPTPPAASDKENAADDKSSGNRNLTSGESENFFHLTVTGQLESAYFPMGPDGSGLFCRYDLVAGPDWELVSGLRSAVTQSARTESDYRTVVFNMPIEFTMKSTNPYGWPQIVFSLYGANIWNVETNRGYARVHCPLSGGGNGTSAERTLRAPTLHPEVLQHVFRGDELDQWR</sequence>
<dbReference type="InterPro" id="IPR027235">
    <property type="entry name" value="PFD2"/>
</dbReference>
<accession>A0A182Y375</accession>
<evidence type="ECO:0000256" key="10">
    <source>
        <dbReference type="SAM" id="MobiDB-lite"/>
    </source>
</evidence>
<dbReference type="GO" id="GO:0016272">
    <property type="term" value="C:prefoldin complex"/>
    <property type="evidence" value="ECO:0007669"/>
    <property type="project" value="InterPro"/>
</dbReference>
<evidence type="ECO:0000256" key="4">
    <source>
        <dbReference type="ARBA" id="ARBA00022490"/>
    </source>
</evidence>
<comment type="similarity">
    <text evidence="2">Belongs to the prefoldin subunit beta family.</text>
</comment>
<keyword evidence="6" id="KW-0143">Chaperone</keyword>
<keyword evidence="12" id="KW-1185">Reference proteome</keyword>
<evidence type="ECO:0000256" key="7">
    <source>
        <dbReference type="ARBA" id="ARBA00023212"/>
    </source>
</evidence>
<evidence type="ECO:0000256" key="9">
    <source>
        <dbReference type="ARBA" id="ARBA00024667"/>
    </source>
</evidence>
<dbReference type="SUPFAM" id="SSF46579">
    <property type="entry name" value="Prefoldin"/>
    <property type="match status" value="1"/>
</dbReference>
<dbReference type="GO" id="GO:0005929">
    <property type="term" value="C:cilium"/>
    <property type="evidence" value="ECO:0007669"/>
    <property type="project" value="UniProtKB-ARBA"/>
</dbReference>
<evidence type="ECO:0000256" key="2">
    <source>
        <dbReference type="ARBA" id="ARBA00008045"/>
    </source>
</evidence>
<evidence type="ECO:0000256" key="8">
    <source>
        <dbReference type="ARBA" id="ARBA00023273"/>
    </source>
</evidence>
<dbReference type="EnsemblMetazoa" id="ASTEI02911-RA">
    <property type="protein sequence ID" value="ASTEI02911-PA"/>
    <property type="gene ID" value="ASTEI02911"/>
</dbReference>
<proteinExistence type="inferred from homology"/>
<comment type="function">
    <text evidence="9">Binds specifically to cytosolic chaperonin (c-CPN) and transfers target proteins to it. Binds to nascent polypeptide chain and promotes folding in an environment in which there are many competing pathways for nonnative proteins.</text>
</comment>
<evidence type="ECO:0000313" key="12">
    <source>
        <dbReference type="Proteomes" id="UP000076408"/>
    </source>
</evidence>
<dbReference type="GO" id="GO:0006457">
    <property type="term" value="P:protein folding"/>
    <property type="evidence" value="ECO:0007669"/>
    <property type="project" value="InterPro"/>
</dbReference>
<evidence type="ECO:0000256" key="3">
    <source>
        <dbReference type="ARBA" id="ARBA00011695"/>
    </source>
</evidence>
<keyword evidence="5" id="KW-0970">Cilium biogenesis/degradation</keyword>
<dbReference type="VEuPathDB" id="VectorBase:ASTEI20_037752"/>
<name>A0A182Y375_ANOST</name>
<dbReference type="VEuPathDB" id="VectorBase:ASTEI02911"/>
<dbReference type="GO" id="GO:0030030">
    <property type="term" value="P:cell projection organization"/>
    <property type="evidence" value="ECO:0007669"/>
    <property type="project" value="UniProtKB-KW"/>
</dbReference>
<dbReference type="OMA" id="CPPRITM"/>
<dbReference type="FunFam" id="1.10.287.370:FF:000002">
    <property type="entry name" value="Prefoldin subunit 2"/>
    <property type="match status" value="1"/>
</dbReference>
<evidence type="ECO:0000313" key="11">
    <source>
        <dbReference type="EnsemblMetazoa" id="ASTEI02911-PA"/>
    </source>
</evidence>
<evidence type="ECO:0000256" key="6">
    <source>
        <dbReference type="ARBA" id="ARBA00023186"/>
    </source>
</evidence>
<dbReference type="InterPro" id="IPR009053">
    <property type="entry name" value="Prefoldin"/>
</dbReference>
<dbReference type="InterPro" id="IPR010796">
    <property type="entry name" value="C2_B9-type_dom"/>
</dbReference>
<dbReference type="STRING" id="30069.A0A182Y375"/>
<dbReference type="CDD" id="cd23163">
    <property type="entry name" value="Prefoldin_2"/>
    <property type="match status" value="1"/>
</dbReference>
<keyword evidence="8" id="KW-0966">Cell projection</keyword>
<evidence type="ECO:0000256" key="1">
    <source>
        <dbReference type="ARBA" id="ARBA00004120"/>
    </source>
</evidence>
<dbReference type="Pfam" id="PF07162">
    <property type="entry name" value="B9-C2"/>
    <property type="match status" value="1"/>
</dbReference>
<dbReference type="PROSITE" id="PS51381">
    <property type="entry name" value="C2_B9"/>
    <property type="match status" value="1"/>
</dbReference>
<organism evidence="11 12">
    <name type="scientific">Anopheles stephensi</name>
    <name type="common">Indo-Pakistan malaria mosquito</name>
    <dbReference type="NCBI Taxonomy" id="30069"/>
    <lineage>
        <taxon>Eukaryota</taxon>
        <taxon>Metazoa</taxon>
        <taxon>Ecdysozoa</taxon>
        <taxon>Arthropoda</taxon>
        <taxon>Hexapoda</taxon>
        <taxon>Insecta</taxon>
        <taxon>Pterygota</taxon>
        <taxon>Neoptera</taxon>
        <taxon>Endopterygota</taxon>
        <taxon>Diptera</taxon>
        <taxon>Nematocera</taxon>
        <taxon>Culicoidea</taxon>
        <taxon>Culicidae</taxon>
        <taxon>Anophelinae</taxon>
        <taxon>Anopheles</taxon>
    </lineage>
</organism>
<dbReference type="AlphaFoldDB" id="A0A182Y375"/>
<dbReference type="VEuPathDB" id="VectorBase:ASTE002721"/>
<dbReference type="GO" id="GO:0051082">
    <property type="term" value="F:unfolded protein binding"/>
    <property type="evidence" value="ECO:0007669"/>
    <property type="project" value="InterPro"/>
</dbReference>
<evidence type="ECO:0000256" key="5">
    <source>
        <dbReference type="ARBA" id="ARBA00022794"/>
    </source>
</evidence>
<feature type="region of interest" description="Disordered" evidence="10">
    <location>
        <begin position="122"/>
        <end position="158"/>
    </location>
</feature>
<dbReference type="Gene3D" id="1.10.287.370">
    <property type="match status" value="1"/>
</dbReference>
<dbReference type="Proteomes" id="UP000076408">
    <property type="component" value="Unassembled WGS sequence"/>
</dbReference>
<reference evidence="11" key="2">
    <citation type="submission" date="2020-05" db="UniProtKB">
        <authorList>
            <consortium name="EnsemblMetazoa"/>
        </authorList>
    </citation>
    <scope>IDENTIFICATION</scope>
    <source>
        <strain evidence="11">Indian</strain>
    </source>
</reference>
<reference evidence="12" key="1">
    <citation type="journal article" date="2014" name="Genome Biol.">
        <title>Genome analysis of a major urban malaria vector mosquito, Anopheles stephensi.</title>
        <authorList>
            <person name="Jiang X."/>
            <person name="Peery A."/>
            <person name="Hall A.B."/>
            <person name="Sharma A."/>
            <person name="Chen X.G."/>
            <person name="Waterhouse R.M."/>
            <person name="Komissarov A."/>
            <person name="Riehle M.M."/>
            <person name="Shouche Y."/>
            <person name="Sharakhova M.V."/>
            <person name="Lawson D."/>
            <person name="Pakpour N."/>
            <person name="Arensburger P."/>
            <person name="Davidson V.L."/>
            <person name="Eiglmeier K."/>
            <person name="Emrich S."/>
            <person name="George P."/>
            <person name="Kennedy R.C."/>
            <person name="Mane S.P."/>
            <person name="Maslen G."/>
            <person name="Oringanje C."/>
            <person name="Qi Y."/>
            <person name="Settlage R."/>
            <person name="Tojo M."/>
            <person name="Tubio J.M."/>
            <person name="Unger M.F."/>
            <person name="Wang B."/>
            <person name="Vernick K.D."/>
            <person name="Ribeiro J.M."/>
            <person name="James A.A."/>
            <person name="Michel K."/>
            <person name="Riehle M.A."/>
            <person name="Luckhart S."/>
            <person name="Sharakhov I.V."/>
            <person name="Tu Z."/>
        </authorList>
    </citation>
    <scope>NUCLEOTIDE SEQUENCE [LARGE SCALE GENOMIC DNA]</scope>
    <source>
        <strain evidence="12">Indian</strain>
    </source>
</reference>
<keyword evidence="7" id="KW-0206">Cytoskeleton</keyword>
<feature type="compositionally biased region" description="Low complexity" evidence="10">
    <location>
        <begin position="1"/>
        <end position="17"/>
    </location>
</feature>
<dbReference type="Pfam" id="PF01920">
    <property type="entry name" value="Prefoldin_2"/>
    <property type="match status" value="1"/>
</dbReference>
<dbReference type="InterPro" id="IPR002777">
    <property type="entry name" value="PFD_beta-like"/>
</dbReference>
<protein>
    <submittedName>
        <fullName evidence="11">Uncharacterized protein</fullName>
    </submittedName>
</protein>
<comment type="subcellular location">
    <subcellularLocation>
        <location evidence="1">Cytoplasm</location>
        <location evidence="1">Cytoskeleton</location>
        <location evidence="1">Cilium basal body</location>
    </subcellularLocation>
</comment>
<comment type="subunit">
    <text evidence="3">Heterohexamer of two PFD-alpha type and four PFD-beta type subunits.</text>
</comment>
<feature type="compositionally biased region" description="Basic and acidic residues" evidence="10">
    <location>
        <begin position="139"/>
        <end position="150"/>
    </location>
</feature>
<dbReference type="PANTHER" id="PTHR13303">
    <property type="entry name" value="PREFOLDIN SUBUNIT 2"/>
    <property type="match status" value="1"/>
</dbReference>
<keyword evidence="4" id="KW-0963">Cytoplasm</keyword>
<feature type="region of interest" description="Disordered" evidence="10">
    <location>
        <begin position="1"/>
        <end position="22"/>
    </location>
</feature>